<comment type="subcellular location">
    <subcellularLocation>
        <location evidence="1">Endomembrane system</location>
    </subcellularLocation>
</comment>
<dbReference type="Proteomes" id="UP000052022">
    <property type="component" value="Unassembled WGS sequence"/>
</dbReference>
<evidence type="ECO:0000313" key="6">
    <source>
        <dbReference type="EMBL" id="CUH77161.1"/>
    </source>
</evidence>
<evidence type="ECO:0000256" key="4">
    <source>
        <dbReference type="ARBA" id="ARBA00022519"/>
    </source>
</evidence>
<keyword evidence="7" id="KW-1185">Reference proteome</keyword>
<dbReference type="OrthoDB" id="570524at2"/>
<protein>
    <submittedName>
        <fullName evidence="6">Nitrate transport protein NrtA</fullName>
    </submittedName>
</protein>
<dbReference type="InterPro" id="IPR044527">
    <property type="entry name" value="NrtA/CpmA_ABC-bd_dom"/>
</dbReference>
<reference evidence="6 7" key="1">
    <citation type="submission" date="2015-09" db="EMBL/GenBank/DDBJ databases">
        <authorList>
            <consortium name="Swine Surveillance"/>
        </authorList>
    </citation>
    <scope>NUCLEOTIDE SEQUENCE [LARGE SCALE GENOMIC DNA]</scope>
    <source>
        <strain evidence="6 7">CECT 7557</strain>
    </source>
</reference>
<accession>A0A0N7LZB0</accession>
<evidence type="ECO:0000256" key="1">
    <source>
        <dbReference type="ARBA" id="ARBA00004308"/>
    </source>
</evidence>
<dbReference type="SUPFAM" id="SSF53850">
    <property type="entry name" value="Periplasmic binding protein-like II"/>
    <property type="match status" value="1"/>
</dbReference>
<dbReference type="STRING" id="928856.SAMN04488049_11531"/>
<evidence type="ECO:0000256" key="2">
    <source>
        <dbReference type="ARBA" id="ARBA00022448"/>
    </source>
</evidence>
<sequence>MKGARIPVGFIPLVDAAPLIVAQEMGFAAEEGLDLDLQRAPSWSSLRDMLCFGRVDAAHMLSPLPVASALGLGNVGTGLAAISVLSINGNVIGVSAEMADRLRAQGHDFAFNDAHAAGHALIEAAQGPLRIAVPFPFSMHAELLYYWLNALGYPAPQGIDIRTVPPPLMAEAIRAGDVDAFCVGEPWGSIVVEEALGSLLLPTSAIWSFAPEKVLAVREDWAANETELSGRLIRAVWKSGRWLSDPDSRVLAAEILSRAPYLNMPPEMIDRALSGNLTVTPQGLQREVKGFLRFHKGHATYPWDSQAQWIATQLASRMGLERANAQTRAAQVFRGELYRSALEGLKVDVPEECSRAEGAIAAPQRDSATHSVKDSVENRFFDGQIFDPSQK</sequence>
<dbReference type="PANTHER" id="PTHR30024">
    <property type="entry name" value="ALIPHATIC SULFONATES-BINDING PROTEIN-RELATED"/>
    <property type="match status" value="1"/>
</dbReference>
<evidence type="ECO:0000256" key="5">
    <source>
        <dbReference type="ARBA" id="ARBA00023136"/>
    </source>
</evidence>
<dbReference type="EMBL" id="CYSD01000018">
    <property type="protein sequence ID" value="CUH77161.1"/>
    <property type="molecule type" value="Genomic_DNA"/>
</dbReference>
<dbReference type="GO" id="GO:0012505">
    <property type="term" value="C:endomembrane system"/>
    <property type="evidence" value="ECO:0007669"/>
    <property type="project" value="UniProtKB-SubCell"/>
</dbReference>
<organism evidence="6 7">
    <name type="scientific">Tritonibacter multivorans</name>
    <dbReference type="NCBI Taxonomy" id="928856"/>
    <lineage>
        <taxon>Bacteria</taxon>
        <taxon>Pseudomonadati</taxon>
        <taxon>Pseudomonadota</taxon>
        <taxon>Alphaproteobacteria</taxon>
        <taxon>Rhodobacterales</taxon>
        <taxon>Paracoccaceae</taxon>
        <taxon>Tritonibacter</taxon>
    </lineage>
</organism>
<dbReference type="AlphaFoldDB" id="A0A0N7LZB0"/>
<keyword evidence="3" id="KW-1003">Cell membrane</keyword>
<proteinExistence type="predicted"/>
<gene>
    <name evidence="6" type="primary">nrtA_2</name>
    <name evidence="6" type="ORF">TRM7557_01237</name>
</gene>
<dbReference type="RefSeq" id="WP_058289347.1">
    <property type="nucleotide sequence ID" value="NZ_CYSD01000018.1"/>
</dbReference>
<name>A0A0N7LZB0_9RHOB</name>
<evidence type="ECO:0000313" key="7">
    <source>
        <dbReference type="Proteomes" id="UP000052022"/>
    </source>
</evidence>
<dbReference type="CDD" id="cd13553">
    <property type="entry name" value="PBP2_NrtA_CpmA_like"/>
    <property type="match status" value="1"/>
</dbReference>
<dbReference type="Gene3D" id="3.40.190.10">
    <property type="entry name" value="Periplasmic binding protein-like II"/>
    <property type="match status" value="2"/>
</dbReference>
<keyword evidence="5" id="KW-0472">Membrane</keyword>
<keyword evidence="2" id="KW-0813">Transport</keyword>
<dbReference type="Pfam" id="PF13379">
    <property type="entry name" value="NMT1_2"/>
    <property type="match status" value="1"/>
</dbReference>
<keyword evidence="4" id="KW-0997">Cell inner membrane</keyword>
<dbReference type="PANTHER" id="PTHR30024:SF43">
    <property type="entry name" value="BLL4572 PROTEIN"/>
    <property type="match status" value="1"/>
</dbReference>
<evidence type="ECO:0000256" key="3">
    <source>
        <dbReference type="ARBA" id="ARBA00022475"/>
    </source>
</evidence>